<sequence length="461" mass="48651">MAGATTGATTGETAGAAAGASAGAADPERWGARLAGLIAEFGVPGANLAFLHEGRVHEFAAGVLSTGTGVEVTTDSLFQIGSVTKVWTATQIMLLAEQGRITLDTPVIEVLPEFRLADAGLAGTVTVRHLLSHTSGIDGDLFLDTGRGDDCLERYVAACAGLARNHPLGATQSYGNSGFVIAGRIIERLTGKVWDAALREQIIEPLGLTHTWTLPEDVIRFRAATGHFDGEPSPVWGLMRSCGPAGLICSRPADVVSFARAHFGTALLADPGAMREPQVDIPNPHTLGRQWGIGWILDEWDGRRIVSHGGNTIGQAAMLWTVPDSETAVCVLANGGHTAAFQHALVTELFAELLGLAVPPPLGPPGTPVEVDVERYAGVYERTGNRVTLTVRDGRLRLHSEATGSLAGLRPPLEFELVPVDATTFVGRPDGDPHWIPVVFYTLADGSPYVHFGVRATPRVA</sequence>
<evidence type="ECO:0000313" key="4">
    <source>
        <dbReference type="Proteomes" id="UP000562352"/>
    </source>
</evidence>
<evidence type="ECO:0000313" key="3">
    <source>
        <dbReference type="EMBL" id="MBB5965975.1"/>
    </source>
</evidence>
<dbReference type="RefSeq" id="WP_338047951.1">
    <property type="nucleotide sequence ID" value="NZ_BAAAWZ010000001.1"/>
</dbReference>
<dbReference type="InterPro" id="IPR012338">
    <property type="entry name" value="Beta-lactam/transpept-like"/>
</dbReference>
<dbReference type="Pfam" id="PF00144">
    <property type="entry name" value="Beta-lactamase"/>
    <property type="match status" value="1"/>
</dbReference>
<dbReference type="PANTHER" id="PTHR46825:SF8">
    <property type="entry name" value="BETA-LACTAMASE-RELATED"/>
    <property type="match status" value="1"/>
</dbReference>
<gene>
    <name evidence="3" type="ORF">FHS22_005266</name>
</gene>
<comment type="caution">
    <text evidence="3">The sequence shown here is derived from an EMBL/GenBank/DDBJ whole genome shotgun (WGS) entry which is preliminary data.</text>
</comment>
<proteinExistence type="predicted"/>
<evidence type="ECO:0000259" key="2">
    <source>
        <dbReference type="Pfam" id="PF00144"/>
    </source>
</evidence>
<organism evidence="3 4">
    <name type="scientific">Planomonospora venezuelensis</name>
    <dbReference type="NCBI Taxonomy" id="1999"/>
    <lineage>
        <taxon>Bacteria</taxon>
        <taxon>Bacillati</taxon>
        <taxon>Actinomycetota</taxon>
        <taxon>Actinomycetes</taxon>
        <taxon>Streptosporangiales</taxon>
        <taxon>Streptosporangiaceae</taxon>
        <taxon>Planomonospora</taxon>
    </lineage>
</organism>
<accession>A0A841DCY5</accession>
<feature type="domain" description="Beta-lactamase-related" evidence="2">
    <location>
        <begin position="38"/>
        <end position="340"/>
    </location>
</feature>
<dbReference type="Proteomes" id="UP000562352">
    <property type="component" value="Unassembled WGS sequence"/>
</dbReference>
<name>A0A841DCY5_PLAVE</name>
<keyword evidence="4" id="KW-1185">Reference proteome</keyword>
<dbReference type="InterPro" id="IPR050491">
    <property type="entry name" value="AmpC-like"/>
</dbReference>
<dbReference type="PANTHER" id="PTHR46825">
    <property type="entry name" value="D-ALANYL-D-ALANINE-CARBOXYPEPTIDASE/ENDOPEPTIDASE AMPH"/>
    <property type="match status" value="1"/>
</dbReference>
<reference evidence="3 4" key="1">
    <citation type="submission" date="2020-08" db="EMBL/GenBank/DDBJ databases">
        <title>Genomic Encyclopedia of Type Strains, Phase III (KMG-III): the genomes of soil and plant-associated and newly described type strains.</title>
        <authorList>
            <person name="Whitman W."/>
        </authorList>
    </citation>
    <scope>NUCLEOTIDE SEQUENCE [LARGE SCALE GENOMIC DNA]</scope>
    <source>
        <strain evidence="3 4">CECT 3303</strain>
    </source>
</reference>
<evidence type="ECO:0000256" key="1">
    <source>
        <dbReference type="SAM" id="MobiDB-lite"/>
    </source>
</evidence>
<dbReference type="SUPFAM" id="SSF56601">
    <property type="entry name" value="beta-lactamase/transpeptidase-like"/>
    <property type="match status" value="1"/>
</dbReference>
<dbReference type="AlphaFoldDB" id="A0A841DCY5"/>
<dbReference type="Gene3D" id="3.40.710.10">
    <property type="entry name" value="DD-peptidase/beta-lactamase superfamily"/>
    <property type="match status" value="1"/>
</dbReference>
<feature type="region of interest" description="Disordered" evidence="1">
    <location>
        <begin position="1"/>
        <end position="22"/>
    </location>
</feature>
<dbReference type="EMBL" id="JACHJJ010000020">
    <property type="protein sequence ID" value="MBB5965975.1"/>
    <property type="molecule type" value="Genomic_DNA"/>
</dbReference>
<dbReference type="InterPro" id="IPR001466">
    <property type="entry name" value="Beta-lactam-related"/>
</dbReference>
<protein>
    <submittedName>
        <fullName evidence="3">CubicO group peptidase (Beta-lactamase class C family)</fullName>
    </submittedName>
</protein>